<evidence type="ECO:0000313" key="2">
    <source>
        <dbReference type="Proteomes" id="UP000202391"/>
    </source>
</evidence>
<dbReference type="RefSeq" id="YP_009177289.1">
    <property type="nucleotide sequence ID" value="NC_028247.1"/>
</dbReference>
<dbReference type="OrthoDB" id="27342at10239"/>
<reference evidence="1 2" key="1">
    <citation type="journal article" date="2015" name="Genome Announc.">
        <title>Complete Genome Sequence of Citrobacter freundii Myophage Michonne.</title>
        <authorList>
            <person name="Bernal C.L."/>
            <person name="Berkowitz V.E."/>
            <person name="Cahill J.L."/>
            <person name="Rasche E.S."/>
            <person name="Kuty Everett G.F."/>
        </authorList>
    </citation>
    <scope>NUCLEOTIDE SEQUENCE [LARGE SCALE GENOMIC DNA]</scope>
</reference>
<dbReference type="Proteomes" id="UP000202391">
    <property type="component" value="Segment"/>
</dbReference>
<dbReference type="KEGG" id="vg:26586783"/>
<protein>
    <submittedName>
        <fullName evidence="1">Uncharacterized protein</fullName>
    </submittedName>
</protein>
<sequence>MSSREEEALAIFKNEDKSISFVSEAWCRGLGYDWYLFLCAKKDVKPVDETRFKELYTVCQEGYEEHYEGSLNPVNSKASDLFY</sequence>
<accession>A0A0K1LN34</accession>
<proteinExistence type="predicted"/>
<name>A0A0K1LN34_9CAUD</name>
<evidence type="ECO:0000313" key="1">
    <source>
        <dbReference type="EMBL" id="AKU43991.1"/>
    </source>
</evidence>
<organism evidence="1 2">
    <name type="scientific">Citrobacter phage Michonne</name>
    <dbReference type="NCBI Taxonomy" id="1675603"/>
    <lineage>
        <taxon>Viruses</taxon>
        <taxon>Duplodnaviria</taxon>
        <taxon>Heunggongvirae</taxon>
        <taxon>Uroviricota</taxon>
        <taxon>Caudoviricetes</taxon>
        <taxon>Andersonviridae</taxon>
        <taxon>Ounavirinae</taxon>
        <taxon>Mooglevirus</taxon>
        <taxon>Mooglevirus mordin</taxon>
    </lineage>
</organism>
<dbReference type="EMBL" id="KT001916">
    <property type="protein sequence ID" value="AKU43991.1"/>
    <property type="molecule type" value="Genomic_DNA"/>
</dbReference>
<gene>
    <name evidence="1" type="ORF">CPT_Michonne42</name>
</gene>